<feature type="compositionally biased region" description="Polar residues" evidence="1">
    <location>
        <begin position="226"/>
        <end position="235"/>
    </location>
</feature>
<feature type="region of interest" description="Disordered" evidence="1">
    <location>
        <begin position="194"/>
        <end position="242"/>
    </location>
</feature>
<dbReference type="EMBL" id="CAJNRG010008236">
    <property type="protein sequence ID" value="CAF2102653.1"/>
    <property type="molecule type" value="Genomic_DNA"/>
</dbReference>
<dbReference type="Proteomes" id="UP000663887">
    <property type="component" value="Unassembled WGS sequence"/>
</dbReference>
<sequence length="242" mass="27667">MNNRRTSNTQSVRVSEARGDRGRSENVISRRAHRPQQQTTEEIVMQIKELQEKLNYQIRKQKSLSVSFDNLQKLFNEQEGELKDLREHVHRFKLKSSKIDVALDWVKAHGYRWKMIALIDLNEFGEFVLPNSQIVVEVGLLPWPREAGGVPPAGYEHCGCIGCENKSYADHILKNLDEDDDPAAANIYLEEVYVDSEDESDDDDDTSSKIDENDDDDDDACVPLSMPSTFTSNSCESDDWEI</sequence>
<accession>A0A816U2U2</accession>
<name>A0A816U2U2_9BILA</name>
<evidence type="ECO:0000256" key="1">
    <source>
        <dbReference type="SAM" id="MobiDB-lite"/>
    </source>
</evidence>
<comment type="caution">
    <text evidence="2">The sequence shown here is derived from an EMBL/GenBank/DDBJ whole genome shotgun (WGS) entry which is preliminary data.</text>
</comment>
<feature type="region of interest" description="Disordered" evidence="1">
    <location>
        <begin position="1"/>
        <end position="39"/>
    </location>
</feature>
<evidence type="ECO:0000313" key="2">
    <source>
        <dbReference type="EMBL" id="CAF2102653.1"/>
    </source>
</evidence>
<organism evidence="2 3">
    <name type="scientific">Rotaria magnacalcarata</name>
    <dbReference type="NCBI Taxonomy" id="392030"/>
    <lineage>
        <taxon>Eukaryota</taxon>
        <taxon>Metazoa</taxon>
        <taxon>Spiralia</taxon>
        <taxon>Gnathifera</taxon>
        <taxon>Rotifera</taxon>
        <taxon>Eurotatoria</taxon>
        <taxon>Bdelloidea</taxon>
        <taxon>Philodinida</taxon>
        <taxon>Philodinidae</taxon>
        <taxon>Rotaria</taxon>
    </lineage>
</organism>
<feature type="compositionally biased region" description="Polar residues" evidence="1">
    <location>
        <begin position="1"/>
        <end position="13"/>
    </location>
</feature>
<gene>
    <name evidence="2" type="ORF">XDN619_LOCUS18993</name>
</gene>
<feature type="compositionally biased region" description="Basic and acidic residues" evidence="1">
    <location>
        <begin position="15"/>
        <end position="24"/>
    </location>
</feature>
<proteinExistence type="predicted"/>
<evidence type="ECO:0000313" key="3">
    <source>
        <dbReference type="Proteomes" id="UP000663887"/>
    </source>
</evidence>
<dbReference type="AlphaFoldDB" id="A0A816U2U2"/>
<protein>
    <submittedName>
        <fullName evidence="2">Uncharacterized protein</fullName>
    </submittedName>
</protein>
<feature type="compositionally biased region" description="Acidic residues" evidence="1">
    <location>
        <begin position="194"/>
        <end position="205"/>
    </location>
</feature>
<reference evidence="2" key="1">
    <citation type="submission" date="2021-02" db="EMBL/GenBank/DDBJ databases">
        <authorList>
            <person name="Nowell W R."/>
        </authorList>
    </citation>
    <scope>NUCLEOTIDE SEQUENCE</scope>
</reference>